<reference evidence="6" key="1">
    <citation type="journal article" date="2014" name="Front. Microbiol.">
        <title>High frequency of phylogenetically diverse reductive dehalogenase-homologous genes in deep subseafloor sedimentary metagenomes.</title>
        <authorList>
            <person name="Kawai M."/>
            <person name="Futagami T."/>
            <person name="Toyoda A."/>
            <person name="Takaki Y."/>
            <person name="Nishi S."/>
            <person name="Hori S."/>
            <person name="Arai W."/>
            <person name="Tsubouchi T."/>
            <person name="Morono Y."/>
            <person name="Uchiyama I."/>
            <person name="Ito T."/>
            <person name="Fujiyama A."/>
            <person name="Inagaki F."/>
            <person name="Takami H."/>
        </authorList>
    </citation>
    <scope>NUCLEOTIDE SEQUENCE</scope>
    <source>
        <strain evidence="6">Expedition CK06-06</strain>
    </source>
</reference>
<sequence length="152" mass="17181">MQDKIKNKPKRPQAAPKREGGQVGSRQMRRRMQQQGIEMEQIEATRVIIEGSEKTLVLEQPEVVLMKQAGQEIYQIIGQAEELSSDDLTIVADTKIEDDESIEETEFKPTITENDIMLVANQANVDKKEAETVLKECDGDIAKAILFLKNRP</sequence>
<keyword evidence="2" id="KW-0694">RNA-binding</keyword>
<dbReference type="Gene3D" id="2.20.70.30">
    <property type="entry name" value="Nascent polypeptide-associated complex domain"/>
    <property type="match status" value="1"/>
</dbReference>
<evidence type="ECO:0000256" key="2">
    <source>
        <dbReference type="ARBA" id="ARBA00022884"/>
    </source>
</evidence>
<dbReference type="InterPro" id="IPR009060">
    <property type="entry name" value="UBA-like_sf"/>
</dbReference>
<dbReference type="Pfam" id="PF19026">
    <property type="entry name" value="UBA_HYPK"/>
    <property type="match status" value="1"/>
</dbReference>
<organism evidence="6">
    <name type="scientific">marine sediment metagenome</name>
    <dbReference type="NCBI Taxonomy" id="412755"/>
    <lineage>
        <taxon>unclassified sequences</taxon>
        <taxon>metagenomes</taxon>
        <taxon>ecological metagenomes</taxon>
    </lineage>
</organism>
<dbReference type="Gene3D" id="1.10.8.10">
    <property type="entry name" value="DNA helicase RuvA subunit, C-terminal domain"/>
    <property type="match status" value="1"/>
</dbReference>
<evidence type="ECO:0000256" key="1">
    <source>
        <dbReference type="ARBA" id="ARBA00022448"/>
    </source>
</evidence>
<gene>
    <name evidence="6" type="ORF">S01H4_53182</name>
</gene>
<dbReference type="InterPro" id="IPR002715">
    <property type="entry name" value="Nas_poly-pep-assoc_cplx_dom"/>
</dbReference>
<dbReference type="SUPFAM" id="SSF46934">
    <property type="entry name" value="UBA-like"/>
    <property type="match status" value="1"/>
</dbReference>
<dbReference type="Pfam" id="PF01849">
    <property type="entry name" value="NAC"/>
    <property type="match status" value="1"/>
</dbReference>
<evidence type="ECO:0000256" key="4">
    <source>
        <dbReference type="SAM" id="MobiDB-lite"/>
    </source>
</evidence>
<feature type="region of interest" description="Disordered" evidence="4">
    <location>
        <begin position="1"/>
        <end position="34"/>
    </location>
</feature>
<dbReference type="NCBIfam" id="TIGR00264">
    <property type="entry name" value="archaeal-type nascent polypeptide-associated complex protein"/>
    <property type="match status" value="1"/>
</dbReference>
<dbReference type="InterPro" id="IPR044034">
    <property type="entry name" value="NAC-like_UBA"/>
</dbReference>
<keyword evidence="1" id="KW-0813">Transport</keyword>
<evidence type="ECO:0000256" key="3">
    <source>
        <dbReference type="ARBA" id="ARBA00022927"/>
    </source>
</evidence>
<name>X1EA93_9ZZZZ</name>
<dbReference type="GO" id="GO:0015031">
    <property type="term" value="P:protein transport"/>
    <property type="evidence" value="ECO:0007669"/>
    <property type="project" value="UniProtKB-KW"/>
</dbReference>
<evidence type="ECO:0000313" key="6">
    <source>
        <dbReference type="EMBL" id="GAH17300.1"/>
    </source>
</evidence>
<dbReference type="PROSITE" id="PS51151">
    <property type="entry name" value="NAC_AB"/>
    <property type="match status" value="1"/>
</dbReference>
<accession>X1EA93</accession>
<dbReference type="HAMAP" id="MF_00814">
    <property type="entry name" value="NAC_arch"/>
    <property type="match status" value="1"/>
</dbReference>
<comment type="caution">
    <text evidence="6">The sequence shown here is derived from an EMBL/GenBank/DDBJ whole genome shotgun (WGS) entry which is preliminary data.</text>
</comment>
<dbReference type="GO" id="GO:0003723">
    <property type="term" value="F:RNA binding"/>
    <property type="evidence" value="ECO:0007669"/>
    <property type="project" value="UniProtKB-KW"/>
</dbReference>
<dbReference type="AlphaFoldDB" id="X1EA93"/>
<feature type="domain" description="NAC-A/B" evidence="5">
    <location>
        <begin position="22"/>
        <end position="89"/>
    </location>
</feature>
<protein>
    <recommendedName>
        <fullName evidence="5">NAC-A/B domain-containing protein</fullName>
    </recommendedName>
</protein>
<dbReference type="EMBL" id="BART01030457">
    <property type="protein sequence ID" value="GAH17300.1"/>
    <property type="molecule type" value="Genomic_DNA"/>
</dbReference>
<dbReference type="SMART" id="SM01407">
    <property type="entry name" value="NAC"/>
    <property type="match status" value="1"/>
</dbReference>
<evidence type="ECO:0000259" key="5">
    <source>
        <dbReference type="PROSITE" id="PS51151"/>
    </source>
</evidence>
<proteinExistence type="inferred from homology"/>
<keyword evidence="3" id="KW-0653">Protein transport</keyword>
<dbReference type="InterPro" id="IPR038187">
    <property type="entry name" value="NAC_A/B_dom_sf"/>
</dbReference>
<dbReference type="InterPro" id="IPR005231">
    <property type="entry name" value="NAC_arc"/>
</dbReference>